<evidence type="ECO:0000256" key="1">
    <source>
        <dbReference type="ARBA" id="ARBA00005254"/>
    </source>
</evidence>
<dbReference type="InterPro" id="IPR029045">
    <property type="entry name" value="ClpP/crotonase-like_dom_sf"/>
</dbReference>
<dbReference type="Proteomes" id="UP000011083">
    <property type="component" value="Unassembled WGS sequence"/>
</dbReference>
<evidence type="ECO:0000313" key="3">
    <source>
        <dbReference type="Proteomes" id="UP000011083"/>
    </source>
</evidence>
<organism evidence="2 3">
    <name type="scientific">Acanthamoeba castellanii (strain ATCC 30010 / Neff)</name>
    <dbReference type="NCBI Taxonomy" id="1257118"/>
    <lineage>
        <taxon>Eukaryota</taxon>
        <taxon>Amoebozoa</taxon>
        <taxon>Discosea</taxon>
        <taxon>Longamoebia</taxon>
        <taxon>Centramoebida</taxon>
        <taxon>Acanthamoebidae</taxon>
        <taxon>Acanthamoeba</taxon>
    </lineage>
</organism>
<proteinExistence type="inferred from homology"/>
<dbReference type="PANTHER" id="PTHR42964">
    <property type="entry name" value="ENOYL-COA HYDRATASE"/>
    <property type="match status" value="1"/>
</dbReference>
<dbReference type="InterPro" id="IPR051683">
    <property type="entry name" value="Enoyl-CoA_Hydratase/Isomerase"/>
</dbReference>
<dbReference type="SUPFAM" id="SSF52096">
    <property type="entry name" value="ClpP/crotonase"/>
    <property type="match status" value="1"/>
</dbReference>
<dbReference type="Gene3D" id="3.90.226.10">
    <property type="entry name" value="2-enoyl-CoA Hydratase, Chain A, domain 1"/>
    <property type="match status" value="1"/>
</dbReference>
<dbReference type="PANTHER" id="PTHR42964:SF1">
    <property type="entry name" value="POLYKETIDE BIOSYNTHESIS ENOYL-COA HYDRATASE PKSH-RELATED"/>
    <property type="match status" value="1"/>
</dbReference>
<dbReference type="EMBL" id="KB007974">
    <property type="protein sequence ID" value="ELR17110.1"/>
    <property type="molecule type" value="Genomic_DNA"/>
</dbReference>
<dbReference type="AlphaFoldDB" id="L8GVU7"/>
<reference evidence="2 3" key="1">
    <citation type="journal article" date="2013" name="Genome Biol.">
        <title>Genome of Acanthamoeba castellanii highlights extensive lateral gene transfer and early evolution of tyrosine kinase signaling.</title>
        <authorList>
            <person name="Clarke M."/>
            <person name="Lohan A.J."/>
            <person name="Liu B."/>
            <person name="Lagkouvardos I."/>
            <person name="Roy S."/>
            <person name="Zafar N."/>
            <person name="Bertelli C."/>
            <person name="Schilde C."/>
            <person name="Kianianmomeni A."/>
            <person name="Burglin T.R."/>
            <person name="Frech C."/>
            <person name="Turcotte B."/>
            <person name="Kopec K.O."/>
            <person name="Synnott J.M."/>
            <person name="Choo C."/>
            <person name="Paponov I."/>
            <person name="Finkler A."/>
            <person name="Soon Heng Tan C."/>
            <person name="Hutchins A.P."/>
            <person name="Weinmeier T."/>
            <person name="Rattei T."/>
            <person name="Chu J.S."/>
            <person name="Gimenez G."/>
            <person name="Irimia M."/>
            <person name="Rigden D.J."/>
            <person name="Fitzpatrick D.A."/>
            <person name="Lorenzo-Morales J."/>
            <person name="Bateman A."/>
            <person name="Chiu C.H."/>
            <person name="Tang P."/>
            <person name="Hegemann P."/>
            <person name="Fromm H."/>
            <person name="Raoult D."/>
            <person name="Greub G."/>
            <person name="Miranda-Saavedra D."/>
            <person name="Chen N."/>
            <person name="Nash P."/>
            <person name="Ginger M.L."/>
            <person name="Horn M."/>
            <person name="Schaap P."/>
            <person name="Caler L."/>
            <person name="Loftus B."/>
        </authorList>
    </citation>
    <scope>NUCLEOTIDE SEQUENCE [LARGE SCALE GENOMIC DNA]</scope>
    <source>
        <strain evidence="2 3">Neff</strain>
    </source>
</reference>
<dbReference type="STRING" id="1257118.L8GVU7"/>
<protein>
    <submittedName>
        <fullName evidence="2">EnoylCoA hydratase/isomerase, putative</fullName>
    </submittedName>
</protein>
<dbReference type="GeneID" id="14918454"/>
<accession>L8GVU7</accession>
<evidence type="ECO:0000313" key="2">
    <source>
        <dbReference type="EMBL" id="ELR17110.1"/>
    </source>
</evidence>
<keyword evidence="3" id="KW-1185">Reference proteome</keyword>
<dbReference type="RefSeq" id="XP_004339123.1">
    <property type="nucleotide sequence ID" value="XM_004339075.1"/>
</dbReference>
<dbReference type="KEGG" id="acan:ACA1_057450"/>
<name>L8GVU7_ACACF</name>
<dbReference type="InterPro" id="IPR001753">
    <property type="entry name" value="Enoyl-CoA_hydra/iso"/>
</dbReference>
<dbReference type="Pfam" id="PF00378">
    <property type="entry name" value="ECH_1"/>
    <property type="match status" value="1"/>
</dbReference>
<sequence length="208" mass="22977">MDLGGGNQADMSQQLEQGTGPAGAIELYERFRNCTKPLIARINGPALGGGWGLVFTADIRVATKDAWFWFAEVKRGLVPAIISAYIVPQIGAFRAKEYMLTGKKMSAQKAYELGFVSALVENEQELDAKVNEYVEELLSSAPTAMADIKHLVNHVSSHSHEDNLNEVEKVFGKMVHSEEALYGMSCFAQKKKPDWAAFHNNEKDKAKL</sequence>
<dbReference type="Gene3D" id="1.10.12.10">
    <property type="entry name" value="Lyase 2-enoyl-coa Hydratase, Chain A, domain 2"/>
    <property type="match status" value="1"/>
</dbReference>
<keyword evidence="2" id="KW-0413">Isomerase</keyword>
<dbReference type="OrthoDB" id="2018133at2759"/>
<dbReference type="OMA" id="ELVHYEV"/>
<comment type="similarity">
    <text evidence="1">Belongs to the enoyl-CoA hydratase/isomerase family.</text>
</comment>
<dbReference type="VEuPathDB" id="AmoebaDB:ACA1_057450"/>
<dbReference type="InterPro" id="IPR014748">
    <property type="entry name" value="Enoyl-CoA_hydra_C"/>
</dbReference>
<dbReference type="GO" id="GO:0016853">
    <property type="term" value="F:isomerase activity"/>
    <property type="evidence" value="ECO:0007669"/>
    <property type="project" value="UniProtKB-KW"/>
</dbReference>
<gene>
    <name evidence="2" type="ORF">ACA1_057450</name>
</gene>
<dbReference type="CDD" id="cd06558">
    <property type="entry name" value="crotonase-like"/>
    <property type="match status" value="1"/>
</dbReference>